<dbReference type="GO" id="GO:0061603">
    <property type="term" value="F:molybdenum cofactor guanylyltransferase activity"/>
    <property type="evidence" value="ECO:0007669"/>
    <property type="project" value="UniProtKB-EC"/>
</dbReference>
<feature type="binding site" evidence="8">
    <location>
        <position position="100"/>
    </location>
    <ligand>
        <name>Mg(2+)</name>
        <dbReference type="ChEBI" id="CHEBI:18420"/>
    </ligand>
</feature>
<keyword evidence="1 8" id="KW-0963">Cytoplasm</keyword>
<dbReference type="HAMAP" id="MF_00316">
    <property type="entry name" value="MobA"/>
    <property type="match status" value="1"/>
</dbReference>
<dbReference type="AlphaFoldDB" id="D1CC57"/>
<feature type="binding site" evidence="8">
    <location>
        <position position="71"/>
    </location>
    <ligand>
        <name>GTP</name>
        <dbReference type="ChEBI" id="CHEBI:37565"/>
    </ligand>
</feature>
<evidence type="ECO:0000256" key="1">
    <source>
        <dbReference type="ARBA" id="ARBA00022490"/>
    </source>
</evidence>
<comment type="catalytic activity">
    <reaction evidence="8">
        <text>Mo-molybdopterin + GTP + H(+) = Mo-molybdopterin guanine dinucleotide + diphosphate</text>
        <dbReference type="Rhea" id="RHEA:34243"/>
        <dbReference type="ChEBI" id="CHEBI:15378"/>
        <dbReference type="ChEBI" id="CHEBI:33019"/>
        <dbReference type="ChEBI" id="CHEBI:37565"/>
        <dbReference type="ChEBI" id="CHEBI:71302"/>
        <dbReference type="ChEBI" id="CHEBI:71310"/>
        <dbReference type="EC" id="2.7.7.77"/>
    </reaction>
</comment>
<dbReference type="Pfam" id="PF12804">
    <property type="entry name" value="NTP_transf_3"/>
    <property type="match status" value="1"/>
</dbReference>
<keyword evidence="2 8" id="KW-0808">Transferase</keyword>
<dbReference type="GO" id="GO:0005737">
    <property type="term" value="C:cytoplasm"/>
    <property type="evidence" value="ECO:0007669"/>
    <property type="project" value="UniProtKB-SubCell"/>
</dbReference>
<dbReference type="GO" id="GO:0005525">
    <property type="term" value="F:GTP binding"/>
    <property type="evidence" value="ECO:0007669"/>
    <property type="project" value="UniProtKB-UniRule"/>
</dbReference>
<feature type="binding site" evidence="8">
    <location>
        <position position="100"/>
    </location>
    <ligand>
        <name>GTP</name>
        <dbReference type="ChEBI" id="CHEBI:37565"/>
    </ligand>
</feature>
<evidence type="ECO:0000256" key="2">
    <source>
        <dbReference type="ARBA" id="ARBA00022679"/>
    </source>
</evidence>
<keyword evidence="7 8" id="KW-0501">Molybdenum cofactor biosynthesis</keyword>
<dbReference type="GO" id="GO:0006777">
    <property type="term" value="P:Mo-molybdopterin cofactor biosynthetic process"/>
    <property type="evidence" value="ECO:0007669"/>
    <property type="project" value="UniProtKB-KW"/>
</dbReference>
<proteinExistence type="inferred from homology"/>
<dbReference type="InterPro" id="IPR025877">
    <property type="entry name" value="MobA-like_NTP_Trfase"/>
</dbReference>
<evidence type="ECO:0000256" key="7">
    <source>
        <dbReference type="ARBA" id="ARBA00023150"/>
    </source>
</evidence>
<feature type="binding site" evidence="8">
    <location>
        <position position="24"/>
    </location>
    <ligand>
        <name>GTP</name>
        <dbReference type="ChEBI" id="CHEBI:37565"/>
    </ligand>
</feature>
<feature type="binding site" evidence="8">
    <location>
        <begin position="12"/>
        <end position="14"/>
    </location>
    <ligand>
        <name>GTP</name>
        <dbReference type="ChEBI" id="CHEBI:37565"/>
    </ligand>
</feature>
<keyword evidence="6 8" id="KW-0342">GTP-binding</keyword>
<dbReference type="RefSeq" id="WP_012875407.1">
    <property type="nucleotide sequence ID" value="NC_013525.1"/>
</dbReference>
<name>D1CC57_THET1</name>
<sequence>MSNPKDITGLILVGGKSRRMGFNKALIELTPSGPTVIQTVADKLKDVCPEVILVGSQLEPYRFLNLPQVPDEFPNTGSLGGIYSGLKSARTDYALVVACDMPFLNTELLKYMISLPRDYDVLIPVLDEPEPMHAIYSKRCIPWIAQSIESGSYRIIGWFDRAKVKYIPKETIARFDSDFMSFFNMNTPEELEFAKSYMNRKI</sequence>
<dbReference type="HOGENOM" id="CLU_055597_2_1_0"/>
<dbReference type="Proteomes" id="UP000000323">
    <property type="component" value="Chromosome 1"/>
</dbReference>
<evidence type="ECO:0000256" key="3">
    <source>
        <dbReference type="ARBA" id="ARBA00022723"/>
    </source>
</evidence>
<dbReference type="EC" id="2.7.7.77" evidence="8"/>
<dbReference type="PANTHER" id="PTHR19136">
    <property type="entry name" value="MOLYBDENUM COFACTOR GUANYLYLTRANSFERASE"/>
    <property type="match status" value="1"/>
</dbReference>
<dbReference type="CDD" id="cd02503">
    <property type="entry name" value="MobA"/>
    <property type="match status" value="1"/>
</dbReference>
<gene>
    <name evidence="8" type="primary">mobA</name>
    <name evidence="10" type="ordered locus">Tter_1466</name>
</gene>
<keyword evidence="3 8" id="KW-0479">Metal-binding</keyword>
<keyword evidence="5 8" id="KW-0460">Magnesium</keyword>
<feature type="domain" description="MobA-like NTP transferase" evidence="9">
    <location>
        <begin position="9"/>
        <end position="156"/>
    </location>
</feature>
<organism evidence="10 11">
    <name type="scientific">Thermobaculum terrenum (strain ATCC BAA-798 / CCMEE 7001 / YNP1)</name>
    <dbReference type="NCBI Taxonomy" id="525904"/>
    <lineage>
        <taxon>Bacteria</taxon>
        <taxon>Bacillati</taxon>
        <taxon>Chloroflexota</taxon>
        <taxon>Chloroflexia</taxon>
        <taxon>Candidatus Thermobaculales</taxon>
        <taxon>Candidatus Thermobaculaceae</taxon>
        <taxon>Thermobaculum</taxon>
    </lineage>
</organism>
<dbReference type="GO" id="GO:0046872">
    <property type="term" value="F:metal ion binding"/>
    <property type="evidence" value="ECO:0007669"/>
    <property type="project" value="UniProtKB-KW"/>
</dbReference>
<dbReference type="PANTHER" id="PTHR19136:SF81">
    <property type="entry name" value="MOLYBDENUM COFACTOR GUANYLYLTRANSFERASE"/>
    <property type="match status" value="1"/>
</dbReference>
<dbReference type="EMBL" id="CP001825">
    <property type="protein sequence ID" value="ACZ42372.1"/>
    <property type="molecule type" value="Genomic_DNA"/>
</dbReference>
<keyword evidence="11" id="KW-1185">Reference proteome</keyword>
<dbReference type="InterPro" id="IPR013482">
    <property type="entry name" value="Molybde_CF_guanTrfase"/>
</dbReference>
<dbReference type="STRING" id="525904.Tter_1466"/>
<evidence type="ECO:0000313" key="10">
    <source>
        <dbReference type="EMBL" id="ACZ42372.1"/>
    </source>
</evidence>
<comment type="subcellular location">
    <subcellularLocation>
        <location evidence="8">Cytoplasm</location>
    </subcellularLocation>
</comment>
<accession>D1CC57</accession>
<dbReference type="OrthoDB" id="9788394at2"/>
<dbReference type="eggNOG" id="COG0746">
    <property type="taxonomic scope" value="Bacteria"/>
</dbReference>
<comment type="cofactor">
    <cofactor evidence="8">
        <name>Mg(2+)</name>
        <dbReference type="ChEBI" id="CHEBI:18420"/>
    </cofactor>
</comment>
<evidence type="ECO:0000256" key="5">
    <source>
        <dbReference type="ARBA" id="ARBA00022842"/>
    </source>
</evidence>
<evidence type="ECO:0000313" key="11">
    <source>
        <dbReference type="Proteomes" id="UP000000323"/>
    </source>
</evidence>
<dbReference type="InterPro" id="IPR029044">
    <property type="entry name" value="Nucleotide-diphossugar_trans"/>
</dbReference>
<evidence type="ECO:0000256" key="4">
    <source>
        <dbReference type="ARBA" id="ARBA00022741"/>
    </source>
</evidence>
<reference evidence="11" key="1">
    <citation type="journal article" date="2010" name="Stand. Genomic Sci.">
        <title>Complete genome sequence of 'Thermobaculum terrenum' type strain (YNP1).</title>
        <authorList>
            <person name="Kiss H."/>
            <person name="Cleland D."/>
            <person name="Lapidus A."/>
            <person name="Lucas S."/>
            <person name="Glavina Del Rio T."/>
            <person name="Nolan M."/>
            <person name="Tice H."/>
            <person name="Han C."/>
            <person name="Goodwin L."/>
            <person name="Pitluck S."/>
            <person name="Liolios K."/>
            <person name="Ivanova N."/>
            <person name="Mavromatis K."/>
            <person name="Ovchinnikova G."/>
            <person name="Pati A."/>
            <person name="Chen A."/>
            <person name="Palaniappan K."/>
            <person name="Land M."/>
            <person name="Hauser L."/>
            <person name="Chang Y."/>
            <person name="Jeffries C."/>
            <person name="Lu M."/>
            <person name="Brettin T."/>
            <person name="Detter J."/>
            <person name="Goker M."/>
            <person name="Tindall B."/>
            <person name="Beck B."/>
            <person name="McDermott T."/>
            <person name="Woyke T."/>
            <person name="Bristow J."/>
            <person name="Eisen J."/>
            <person name="Markowitz V."/>
            <person name="Hugenholtz P."/>
            <person name="Kyrpides N."/>
            <person name="Klenk H."/>
            <person name="Cheng J."/>
        </authorList>
    </citation>
    <scope>NUCLEOTIDE SEQUENCE [LARGE SCALE GENOMIC DNA]</scope>
    <source>
        <strain evidence="11">ATCC BAA-798 / YNP1</strain>
    </source>
</reference>
<evidence type="ECO:0000256" key="8">
    <source>
        <dbReference type="HAMAP-Rule" id="MF_00316"/>
    </source>
</evidence>
<evidence type="ECO:0000259" key="9">
    <source>
        <dbReference type="Pfam" id="PF12804"/>
    </source>
</evidence>
<dbReference type="KEGG" id="ttr:Tter_1466"/>
<keyword evidence="4 8" id="KW-0547">Nucleotide-binding</keyword>
<comment type="similarity">
    <text evidence="8">Belongs to the MobA family.</text>
</comment>
<comment type="function">
    <text evidence="8">Transfers a GMP moiety from GTP to Mo-molybdopterin (Mo-MPT) cofactor (Moco or molybdenum cofactor) to form Mo-molybdopterin guanine dinucleotide (Mo-MGD) cofactor.</text>
</comment>
<comment type="domain">
    <text evidence="8">The N-terminal domain determines nucleotide recognition and specific binding, while the C-terminal domain determines the specific binding to the target protein.</text>
</comment>
<dbReference type="SUPFAM" id="SSF53448">
    <property type="entry name" value="Nucleotide-diphospho-sugar transferases"/>
    <property type="match status" value="1"/>
</dbReference>
<comment type="caution">
    <text evidence="8">Lacks conserved residue(s) required for the propagation of feature annotation.</text>
</comment>
<dbReference type="Gene3D" id="3.90.550.10">
    <property type="entry name" value="Spore Coat Polysaccharide Biosynthesis Protein SpsA, Chain A"/>
    <property type="match status" value="1"/>
</dbReference>
<protein>
    <recommendedName>
        <fullName evidence="8">Probable molybdenum cofactor guanylyltransferase</fullName>
        <shortName evidence="8">MoCo guanylyltransferase</shortName>
        <ecNumber evidence="8">2.7.7.77</ecNumber>
    </recommendedName>
    <alternativeName>
        <fullName evidence="8">GTP:molybdopterin guanylyltransferase</fullName>
    </alternativeName>
    <alternativeName>
        <fullName evidence="8">Mo-MPT guanylyltransferase</fullName>
    </alternativeName>
    <alternativeName>
        <fullName evidence="8">Molybdopterin guanylyltransferase</fullName>
    </alternativeName>
    <alternativeName>
        <fullName evidence="8">Molybdopterin-guanine dinucleotide synthase</fullName>
        <shortName evidence="8">MGD synthase</shortName>
    </alternativeName>
</protein>
<evidence type="ECO:0000256" key="6">
    <source>
        <dbReference type="ARBA" id="ARBA00023134"/>
    </source>
</evidence>